<dbReference type="AlphaFoldDB" id="A0A3B1AVP7"/>
<proteinExistence type="predicted"/>
<dbReference type="InterPro" id="IPR046668">
    <property type="entry name" value="DUF6538"/>
</dbReference>
<reference evidence="2" key="1">
    <citation type="submission" date="2018-06" db="EMBL/GenBank/DDBJ databases">
        <authorList>
            <person name="Zhirakovskaya E."/>
        </authorList>
    </citation>
    <scope>NUCLEOTIDE SEQUENCE</scope>
</reference>
<feature type="non-terminal residue" evidence="2">
    <location>
        <position position="56"/>
    </location>
</feature>
<protein>
    <recommendedName>
        <fullName evidence="1">DUF6538 domain-containing protein</fullName>
    </recommendedName>
</protein>
<evidence type="ECO:0000313" key="2">
    <source>
        <dbReference type="EMBL" id="VAX05811.1"/>
    </source>
</evidence>
<organism evidence="2">
    <name type="scientific">hydrothermal vent metagenome</name>
    <dbReference type="NCBI Taxonomy" id="652676"/>
    <lineage>
        <taxon>unclassified sequences</taxon>
        <taxon>metagenomes</taxon>
        <taxon>ecological metagenomes</taxon>
    </lineage>
</organism>
<evidence type="ECO:0000259" key="1">
    <source>
        <dbReference type="Pfam" id="PF20172"/>
    </source>
</evidence>
<sequence length="56" mass="6854">MGSLRRDKYIKWRDARAYYYRRVPKDILAFDERRFIEKSLETDDPSTAEVRRDALN</sequence>
<dbReference type="Pfam" id="PF20172">
    <property type="entry name" value="DUF6538"/>
    <property type="match status" value="1"/>
</dbReference>
<dbReference type="EMBL" id="UOFW01000148">
    <property type="protein sequence ID" value="VAX05811.1"/>
    <property type="molecule type" value="Genomic_DNA"/>
</dbReference>
<gene>
    <name evidence="2" type="ORF">MNBD_ALPHA03-1650</name>
</gene>
<feature type="domain" description="DUF6538" evidence="1">
    <location>
        <begin position="13"/>
        <end position="54"/>
    </location>
</feature>
<name>A0A3B1AVP7_9ZZZZ</name>
<accession>A0A3B1AVP7</accession>